<evidence type="ECO:0000313" key="2">
    <source>
        <dbReference type="EMBL" id="EKY29388.1"/>
    </source>
</evidence>
<name>L1QN36_9CLOT</name>
<feature type="transmembrane region" description="Helical" evidence="1">
    <location>
        <begin position="12"/>
        <end position="35"/>
    </location>
</feature>
<dbReference type="EMBL" id="AMEZ01000009">
    <property type="protein sequence ID" value="EKY29388.1"/>
    <property type="molecule type" value="Genomic_DNA"/>
</dbReference>
<evidence type="ECO:0000256" key="1">
    <source>
        <dbReference type="SAM" id="Phobius"/>
    </source>
</evidence>
<dbReference type="HOGENOM" id="CLU_3198049_0_0_9"/>
<keyword evidence="1" id="KW-1133">Transmembrane helix</keyword>
<keyword evidence="3" id="KW-1185">Reference proteome</keyword>
<keyword evidence="1" id="KW-0812">Transmembrane</keyword>
<dbReference type="PATRIC" id="fig|545697.3.peg.245"/>
<dbReference type="AlphaFoldDB" id="L1QN36"/>
<proteinExistence type="predicted"/>
<comment type="caution">
    <text evidence="2">The sequence shown here is derived from an EMBL/GenBank/DDBJ whole genome shotgun (WGS) entry which is preliminary data.</text>
</comment>
<organism evidence="2 3">
    <name type="scientific">Clostridium celatum DSM 1785</name>
    <dbReference type="NCBI Taxonomy" id="545697"/>
    <lineage>
        <taxon>Bacteria</taxon>
        <taxon>Bacillati</taxon>
        <taxon>Bacillota</taxon>
        <taxon>Clostridia</taxon>
        <taxon>Eubacteriales</taxon>
        <taxon>Clostridiaceae</taxon>
        <taxon>Clostridium</taxon>
    </lineage>
</organism>
<accession>L1QN36</accession>
<keyword evidence="1" id="KW-0472">Membrane</keyword>
<gene>
    <name evidence="2" type="ORF">HMPREF0216_00249</name>
</gene>
<evidence type="ECO:0000313" key="3">
    <source>
        <dbReference type="Proteomes" id="UP000010420"/>
    </source>
</evidence>
<protein>
    <submittedName>
        <fullName evidence="2">Uncharacterized protein</fullName>
    </submittedName>
</protein>
<dbReference type="Proteomes" id="UP000010420">
    <property type="component" value="Unassembled WGS sequence"/>
</dbReference>
<sequence>MAILAIIKDISIKVNVLAIFYIVFVARTLTLRMLYNNFFINFRQE</sequence>
<reference evidence="2 3" key="1">
    <citation type="submission" date="2012-05" db="EMBL/GenBank/DDBJ databases">
        <authorList>
            <person name="Weinstock G."/>
            <person name="Sodergren E."/>
            <person name="Lobos E.A."/>
            <person name="Fulton L."/>
            <person name="Fulton R."/>
            <person name="Courtney L."/>
            <person name="Fronick C."/>
            <person name="O'Laughlin M."/>
            <person name="Godfrey J."/>
            <person name="Wilson R.M."/>
            <person name="Miner T."/>
            <person name="Farmer C."/>
            <person name="Delehaunty K."/>
            <person name="Cordes M."/>
            <person name="Minx P."/>
            <person name="Tomlinson C."/>
            <person name="Chen J."/>
            <person name="Wollam A."/>
            <person name="Pepin K.H."/>
            <person name="Bhonagiri V."/>
            <person name="Zhang X."/>
            <person name="Suruliraj S."/>
            <person name="Warren W."/>
            <person name="Mitreva M."/>
            <person name="Mardis E.R."/>
            <person name="Wilson R.K."/>
        </authorList>
    </citation>
    <scope>NUCLEOTIDE SEQUENCE [LARGE SCALE GENOMIC DNA]</scope>
    <source>
        <strain evidence="2 3">DSM 1785</strain>
    </source>
</reference>